<evidence type="ECO:0000259" key="4">
    <source>
        <dbReference type="Pfam" id="PF25023"/>
    </source>
</evidence>
<dbReference type="NCBIfam" id="TIGR03696">
    <property type="entry name" value="Rhs_assc_core"/>
    <property type="match status" value="1"/>
</dbReference>
<evidence type="ECO:0000256" key="2">
    <source>
        <dbReference type="SAM" id="MobiDB-lite"/>
    </source>
</evidence>
<dbReference type="PATRIC" id="fig|188932.3.peg.2758"/>
<protein>
    <submittedName>
        <fullName evidence="5">Rhs family protein</fullName>
    </submittedName>
</protein>
<dbReference type="Pfam" id="PF25023">
    <property type="entry name" value="TEN_YD-shell"/>
    <property type="match status" value="3"/>
</dbReference>
<dbReference type="PANTHER" id="PTHR32305:SF15">
    <property type="entry name" value="PROTEIN RHSA-RELATED"/>
    <property type="match status" value="1"/>
</dbReference>
<dbReference type="InterPro" id="IPR045351">
    <property type="entry name" value="DUF6531"/>
</dbReference>
<evidence type="ECO:0000313" key="6">
    <source>
        <dbReference type="Proteomes" id="UP000071561"/>
    </source>
</evidence>
<dbReference type="Proteomes" id="UP000071561">
    <property type="component" value="Chromosome"/>
</dbReference>
<feature type="compositionally biased region" description="Polar residues" evidence="2">
    <location>
        <begin position="1350"/>
        <end position="1370"/>
    </location>
</feature>
<feature type="domain" description="Teneurin-like YD-shell" evidence="4">
    <location>
        <begin position="537"/>
        <end position="677"/>
    </location>
</feature>
<reference evidence="5 6" key="1">
    <citation type="submission" date="2016-03" db="EMBL/GenBank/DDBJ databases">
        <title>Complete genome sequence of Pedobacter cryoconitis PAMC 27485.</title>
        <authorList>
            <person name="Lee J."/>
            <person name="Kim O.-S."/>
        </authorList>
    </citation>
    <scope>NUCLEOTIDE SEQUENCE [LARGE SCALE GENOMIC DNA]</scope>
    <source>
        <strain evidence="5 6">PAMC 27485</strain>
    </source>
</reference>
<sequence>MAFKIVNNPIVPAVSEDPKPAAKHFDIVLGLDFHVLKVPWPITPCPITPFAALVFDPMDYIHFTVPAMPVYTDDGFTIARDVPLGGTVLINDCYRGAAQSALWGMPSVPPLMGKLKGLGKAVKALNLLHSVIPHPLFLLPKFFHPHEGQLSHGSNTVITQGMYQSTFLCRAYSCQDVGKILLNNPTGGFYLNFLTAVMVVLPLGKPVIVGGPKVEQELKLADLINSLMLMGLMHGLKFAVKMLGKLLTKLMAKIEAKFPGFKKFRSAVQPFVCKYLGEPVDAASGHMASYLEGFTLPGPIPFVWEANYYSDSSYDGPLGKNIYHSYDITLMVDDEDAMVIMNDTAGRPVVFPGLQPGTSFYNPMEKYELHRDEKGEYFVSHKDGLYYYFNGPLQGSNGHGNLRSIVNRNGFAILFYYNAIGNLIGILDSAGRSIQVENNDKGQITALYIPHPELGNTGISVAALRYLYNEEGGMTVLENAEGFQDRFAWEERKIIARKFKDGTVFNFRYDIEGRCTAALGPQGLFSYTFEYQEGLTIATNSLGFSKKYFHHNGIVTQIQNSLGDSRFFQYDESNNLISESNELGIRRTYEYDDRGNLNQTNLPAKGEIRMYYNKLDKPVEILLQNGGKWQYKYDEVGRLITRINPEGGETQYGYRVDGLLHSIKNNDGIETLLSYDSYYNLKQVSLQGNLKIEYYYDQLGRCTEITTSEGTQRRKYNLLGKIIELVDLNGQVHELDYDSMGNLIEANNKHKSVRFNYDFFGNVIKRREGESEVNFEYNTENQLLSFVNELNEKYQFELDSEGNVIKEVGFDGITRHYLRDQIGQVLRLFRPNGDENGYEYNSAGQLTTIYYSRDGSVENYQYDVMGKLIKASNGNSEVSIQRDIMGRILKETSNDNWVTSVYNEGGRRTHISSNLGADIISGYDSESGCINEVSANGWLSRMEYNSLGLELHRKSNGDVVQKNEYNNIGQLKRQEISTNNGRTKHQRTYDWNFDRLAKIQDSGTGEKQFLYDVCGNLSEVIYGDGTMEFRVPDVVGNVYERPGGKDRKYGIGGKLMASENARYSYDMEGNLIEKNERNGDLWVYSWNSAGMLETVLRPDGDEVRFQYDALGRRIYKQYRKTITNYIWDGNKPLHEWKEFSTKDSNPDDIITWVFEAHNFAPMAKIKGDKKYSIITDHLGTPIQGYNENGLLIWERELDTYGKPKMQHGESGFCPYLYQGQSLDIETGLCYNRFRYYSPEEGGYISQDPIRLQGGGKLYSYVSDTNIYFDVFGLVAPNNLGLGGKVHGGQSHDDFINNQIQDLSNDPLVDPLSIRKNQQQVDLVGNNVGKNRPDLQYDRDGVHHNVEIDTSDSGSFGHQSTIPANDPNAKNTFWLIDDQGNIREDRNGTGSCSKI</sequence>
<gene>
    <name evidence="5" type="ORF">AY601_2646</name>
</gene>
<dbReference type="Gene3D" id="2.180.10.10">
    <property type="entry name" value="RHS repeat-associated core"/>
    <property type="match status" value="2"/>
</dbReference>
<keyword evidence="1" id="KW-0677">Repeat</keyword>
<dbReference type="InterPro" id="IPR022385">
    <property type="entry name" value="Rhs_assc_core"/>
</dbReference>
<dbReference type="InterPro" id="IPR050708">
    <property type="entry name" value="T6SS_VgrG/RHS"/>
</dbReference>
<accession>A0A127VDV3</accession>
<feature type="region of interest" description="Disordered" evidence="2">
    <location>
        <begin position="1349"/>
        <end position="1370"/>
    </location>
</feature>
<dbReference type="InterPro" id="IPR056823">
    <property type="entry name" value="TEN-like_YD-shell"/>
</dbReference>
<evidence type="ECO:0000313" key="5">
    <source>
        <dbReference type="EMBL" id="AMP99532.1"/>
    </source>
</evidence>
<dbReference type="EMBL" id="CP014504">
    <property type="protein sequence ID" value="AMP99532.1"/>
    <property type="molecule type" value="Genomic_DNA"/>
</dbReference>
<feature type="domain" description="Teneurin-like YD-shell" evidence="4">
    <location>
        <begin position="950"/>
        <end position="1247"/>
    </location>
</feature>
<organism evidence="5 6">
    <name type="scientific">Pedobacter cryoconitis</name>
    <dbReference type="NCBI Taxonomy" id="188932"/>
    <lineage>
        <taxon>Bacteria</taxon>
        <taxon>Pseudomonadati</taxon>
        <taxon>Bacteroidota</taxon>
        <taxon>Sphingobacteriia</taxon>
        <taxon>Sphingobacteriales</taxon>
        <taxon>Sphingobacteriaceae</taxon>
        <taxon>Pedobacter</taxon>
    </lineage>
</organism>
<evidence type="ECO:0000259" key="3">
    <source>
        <dbReference type="Pfam" id="PF20148"/>
    </source>
</evidence>
<keyword evidence="6" id="KW-1185">Reference proteome</keyword>
<dbReference type="RefSeq" id="WP_068401778.1">
    <property type="nucleotide sequence ID" value="NZ_CP014504.1"/>
</dbReference>
<dbReference type="PANTHER" id="PTHR32305">
    <property type="match status" value="1"/>
</dbReference>
<dbReference type="Pfam" id="PF20148">
    <property type="entry name" value="DUF6531"/>
    <property type="match status" value="1"/>
</dbReference>
<dbReference type="KEGG" id="pcm:AY601_2646"/>
<dbReference type="InterPro" id="IPR006530">
    <property type="entry name" value="YD"/>
</dbReference>
<name>A0A127VDV3_9SPHI</name>
<evidence type="ECO:0000256" key="1">
    <source>
        <dbReference type="ARBA" id="ARBA00022737"/>
    </source>
</evidence>
<proteinExistence type="predicted"/>
<dbReference type="OrthoDB" id="9765204at2"/>
<feature type="domain" description="DUF6531" evidence="3">
    <location>
        <begin position="277"/>
        <end position="351"/>
    </location>
</feature>
<dbReference type="NCBIfam" id="TIGR01643">
    <property type="entry name" value="YD_repeat_2x"/>
    <property type="match status" value="4"/>
</dbReference>
<feature type="domain" description="Teneurin-like YD-shell" evidence="4">
    <location>
        <begin position="734"/>
        <end position="873"/>
    </location>
</feature>